<evidence type="ECO:0000256" key="4">
    <source>
        <dbReference type="RuleBase" id="RU003345"/>
    </source>
</evidence>
<evidence type="ECO:0000313" key="7">
    <source>
        <dbReference type="Proteomes" id="UP000838100"/>
    </source>
</evidence>
<dbReference type="PROSITE" id="PS00687">
    <property type="entry name" value="ALDEHYDE_DEHYDR_GLU"/>
    <property type="match status" value="1"/>
</dbReference>
<feature type="domain" description="Aldehyde dehydrogenase" evidence="5">
    <location>
        <begin position="5"/>
        <end position="443"/>
    </location>
</feature>
<proteinExistence type="inferred from homology"/>
<dbReference type="InterPro" id="IPR016163">
    <property type="entry name" value="Ald_DH_C"/>
</dbReference>
<comment type="similarity">
    <text evidence="1 4">Belongs to the aldehyde dehydrogenase family.</text>
</comment>
<dbReference type="PANTHER" id="PTHR43353:SF5">
    <property type="entry name" value="SUCCINATE-SEMIALDEHYDE DEHYDROGENASE, MITOCHONDRIAL"/>
    <property type="match status" value="1"/>
</dbReference>
<evidence type="ECO:0000259" key="5">
    <source>
        <dbReference type="Pfam" id="PF00171"/>
    </source>
</evidence>
<dbReference type="InterPro" id="IPR015590">
    <property type="entry name" value="Aldehyde_DH_dom"/>
</dbReference>
<protein>
    <submittedName>
        <fullName evidence="6">Succinate-semialdehyde dehydrogenase [NADP(+)]</fullName>
        <ecNumber evidence="6">1.2.1.79</ecNumber>
    </submittedName>
</protein>
<accession>A0ABM9ACH9</accession>
<evidence type="ECO:0000256" key="3">
    <source>
        <dbReference type="PROSITE-ProRule" id="PRU10007"/>
    </source>
</evidence>
<dbReference type="InterPro" id="IPR029510">
    <property type="entry name" value="Ald_DH_CS_GLU"/>
</dbReference>
<keyword evidence="2 4" id="KW-0560">Oxidoreductase</keyword>
<dbReference type="Proteomes" id="UP000838100">
    <property type="component" value="Unassembled WGS sequence"/>
</dbReference>
<dbReference type="Gene3D" id="3.40.309.10">
    <property type="entry name" value="Aldehyde Dehydrogenase, Chain A, domain 2"/>
    <property type="match status" value="1"/>
</dbReference>
<organism evidence="6 7">
    <name type="scientific">Sinobacterium norvegicum</name>
    <dbReference type="NCBI Taxonomy" id="1641715"/>
    <lineage>
        <taxon>Bacteria</taxon>
        <taxon>Pseudomonadati</taxon>
        <taxon>Pseudomonadota</taxon>
        <taxon>Gammaproteobacteria</taxon>
        <taxon>Cellvibrionales</taxon>
        <taxon>Spongiibacteraceae</taxon>
        <taxon>Sinobacterium</taxon>
    </lineage>
</organism>
<evidence type="ECO:0000313" key="6">
    <source>
        <dbReference type="EMBL" id="CAH0990911.1"/>
    </source>
</evidence>
<evidence type="ECO:0000256" key="2">
    <source>
        <dbReference type="ARBA" id="ARBA00023002"/>
    </source>
</evidence>
<comment type="caution">
    <text evidence="6">The sequence shown here is derived from an EMBL/GenBank/DDBJ whole genome shotgun (WGS) entry which is preliminary data.</text>
</comment>
<dbReference type="InterPro" id="IPR016161">
    <property type="entry name" value="Ald_DH/histidinol_DH"/>
</dbReference>
<reference evidence="6" key="1">
    <citation type="submission" date="2021-12" db="EMBL/GenBank/DDBJ databases">
        <authorList>
            <person name="Rodrigo-Torres L."/>
            <person name="Arahal R. D."/>
            <person name="Lucena T."/>
        </authorList>
    </citation>
    <scope>NUCLEOTIDE SEQUENCE</scope>
    <source>
        <strain evidence="6">CECT 8267</strain>
    </source>
</reference>
<dbReference type="Gene3D" id="3.40.605.10">
    <property type="entry name" value="Aldehyde Dehydrogenase, Chain A, domain 1"/>
    <property type="match status" value="1"/>
</dbReference>
<gene>
    <name evidence="6" type="primary">gabD_2</name>
    <name evidence="6" type="ORF">SIN8267_01012</name>
</gene>
<sequence>MTTLVSYDPSTGEAIGEVDIATAQAVNEAVTQASKAQKAWGALTLEARAAAVTKAYDGLIEQVAALSDLLAKEQGKDRRRANGEVGGAVSMGEYLASEAVAAFKSQPVARGTELQYRPLGVVAVIAPWNYPVMMANNLIVPALIAGNSVILKPSEHTPLIAEVFFGQLAEALPDGVLQVLQGDGDVGRALVSSDVQMVAFTGSKAVGHDIMARSAPTLKRLVMELGGNDPMIVMANANIDNAAYFAVAGSFENAGQMCTSIERIYVDRAVAEAFEQRVVQIARQYKTGPWHQAGVNIGPIINAKQHQTVVSHIADAEAKGATVLLGGSEQTAPYIKPTVLTGMSRDMLIEQQETFGPVVAISRFDTVDEAVARANDSDYGLGAVVFGGAGVEAVAERLEAGMIGINQGQGGGGNAPWVGAKQSGYGYHGSAEGHRQFSQVRVVSR</sequence>
<dbReference type="SUPFAM" id="SSF53720">
    <property type="entry name" value="ALDH-like"/>
    <property type="match status" value="1"/>
</dbReference>
<dbReference type="EC" id="1.2.1.79" evidence="6"/>
<dbReference type="EMBL" id="CAKLPX010000001">
    <property type="protein sequence ID" value="CAH0990911.1"/>
    <property type="molecule type" value="Genomic_DNA"/>
</dbReference>
<dbReference type="InterPro" id="IPR016162">
    <property type="entry name" value="Ald_DH_N"/>
</dbReference>
<dbReference type="PANTHER" id="PTHR43353">
    <property type="entry name" value="SUCCINATE-SEMIALDEHYDE DEHYDROGENASE, MITOCHONDRIAL"/>
    <property type="match status" value="1"/>
</dbReference>
<feature type="active site" evidence="3">
    <location>
        <position position="224"/>
    </location>
</feature>
<keyword evidence="7" id="KW-1185">Reference proteome</keyword>
<dbReference type="GO" id="GO:0036243">
    <property type="term" value="F:succinate-semialdehyde dehydrogenase (NADP+) activity"/>
    <property type="evidence" value="ECO:0007669"/>
    <property type="project" value="UniProtKB-EC"/>
</dbReference>
<dbReference type="InterPro" id="IPR050740">
    <property type="entry name" value="Aldehyde_DH_Superfamily"/>
</dbReference>
<dbReference type="RefSeq" id="WP_237443576.1">
    <property type="nucleotide sequence ID" value="NZ_CAKLPX010000001.1"/>
</dbReference>
<name>A0ABM9ACH9_9GAMM</name>
<evidence type="ECO:0000256" key="1">
    <source>
        <dbReference type="ARBA" id="ARBA00009986"/>
    </source>
</evidence>
<dbReference type="Pfam" id="PF00171">
    <property type="entry name" value="Aldedh"/>
    <property type="match status" value="1"/>
</dbReference>